<dbReference type="eggNOG" id="arCOG04990">
    <property type="taxonomic scope" value="Archaea"/>
</dbReference>
<dbReference type="AlphaFoldDB" id="F2KPU2"/>
<dbReference type="PANTHER" id="PTHR31661:SF1">
    <property type="entry name" value="CDAN1-INTERACTING NUCLEASE 1"/>
    <property type="match status" value="1"/>
</dbReference>
<evidence type="ECO:0000256" key="2">
    <source>
        <dbReference type="ARBA" id="ARBA00022490"/>
    </source>
</evidence>
<dbReference type="Proteomes" id="UP000008136">
    <property type="component" value="Chromosome"/>
</dbReference>
<dbReference type="InterPro" id="IPR029404">
    <property type="entry name" value="CDIN1"/>
</dbReference>
<sequence length="348" mass="41178">MIIEVSEFQRIRKELKSLRDLSRPGYPRGMLFTILSQKRVDAVKRYYPQAVDKLDEIASYWNENGSFPPWLRLTPVMRVRVLLKALGYSKAETGRILKDPGRAESDRIEEEVWRALFTDFIYSPLAVKHQFARGKLGEEIIRRWLEERGIEYRDEKDLRKEFDKTPDFYFDELVDIAGKEVKWIESKALFGDPRTHWLYDKKQFSRYEEMFGEGYVVYWFGWVKGLNRSILPYDFFSSPLRNALLDMRVYTAGGSPKRIAELAEKLDAFVVDIGCDAEDEIERCVYIEELEPEKPMRSKEFLDGMCRLIDCYSKGRILIASREKDWKKSHRRHVAWVLRNLGFDVIHV</sequence>
<dbReference type="HOGENOM" id="CLU_076808_0_0_2"/>
<evidence type="ECO:0008006" key="5">
    <source>
        <dbReference type="Google" id="ProtNLM"/>
    </source>
</evidence>
<dbReference type="GO" id="GO:0005737">
    <property type="term" value="C:cytoplasm"/>
    <property type="evidence" value="ECO:0007669"/>
    <property type="project" value="UniProtKB-SubCell"/>
</dbReference>
<dbReference type="Pfam" id="PF14811">
    <property type="entry name" value="TPD"/>
    <property type="match status" value="1"/>
</dbReference>
<accession>F2KPU2</accession>
<dbReference type="OrthoDB" id="51604at2157"/>
<evidence type="ECO:0000313" key="3">
    <source>
        <dbReference type="EMBL" id="AEA46449.1"/>
    </source>
</evidence>
<protein>
    <recommendedName>
        <fullName evidence="5">CDAN1-interacting nuclease 1</fullName>
    </recommendedName>
</protein>
<dbReference type="STRING" id="693661.Arcve_0417"/>
<evidence type="ECO:0000313" key="4">
    <source>
        <dbReference type="Proteomes" id="UP000008136"/>
    </source>
</evidence>
<proteinExistence type="predicted"/>
<evidence type="ECO:0000256" key="1">
    <source>
        <dbReference type="ARBA" id="ARBA00004496"/>
    </source>
</evidence>
<dbReference type="KEGG" id="ave:Arcve_0417"/>
<organism evidence="3 4">
    <name type="scientific">Archaeoglobus veneficus (strain DSM 11195 / SNP6)</name>
    <dbReference type="NCBI Taxonomy" id="693661"/>
    <lineage>
        <taxon>Archaea</taxon>
        <taxon>Methanobacteriati</taxon>
        <taxon>Methanobacteriota</taxon>
        <taxon>Archaeoglobi</taxon>
        <taxon>Archaeoglobales</taxon>
        <taxon>Archaeoglobaceae</taxon>
        <taxon>Archaeoglobus</taxon>
    </lineage>
</organism>
<dbReference type="eggNOG" id="arCOG00723">
    <property type="taxonomic scope" value="Archaea"/>
</dbReference>
<dbReference type="EMBL" id="CP002588">
    <property type="protein sequence ID" value="AEA46449.1"/>
    <property type="molecule type" value="Genomic_DNA"/>
</dbReference>
<reference evidence="3 4" key="1">
    <citation type="submission" date="2011-03" db="EMBL/GenBank/DDBJ databases">
        <title>The complete genome of Archaeoglobus veneficus SNP6.</title>
        <authorList>
            <consortium name="US DOE Joint Genome Institute (JGI-PGF)"/>
            <person name="Lucas S."/>
            <person name="Copeland A."/>
            <person name="Lapidus A."/>
            <person name="Bruce D."/>
            <person name="Goodwin L."/>
            <person name="Pitluck S."/>
            <person name="Kyrpides N."/>
            <person name="Mavromatis K."/>
            <person name="Pagani I."/>
            <person name="Ivanova N."/>
            <person name="Mikhailova N."/>
            <person name="Lu M."/>
            <person name="Detter J.C."/>
            <person name="Tapia R."/>
            <person name="Han C."/>
            <person name="Land M."/>
            <person name="Hauser L."/>
            <person name="Markowitz V."/>
            <person name="Cheng J.-F."/>
            <person name="Hugenholtz P."/>
            <person name="Woyke T."/>
            <person name="Wu D."/>
            <person name="Spring S."/>
            <person name="Brambilla E."/>
            <person name="Klenk H.-P."/>
            <person name="Eisen J.A."/>
        </authorList>
    </citation>
    <scope>NUCLEOTIDE SEQUENCE [LARGE SCALE GENOMIC DNA]</scope>
    <source>
        <strain>SNP6</strain>
    </source>
</reference>
<gene>
    <name evidence="3" type="ordered locus">Arcve_0417</name>
</gene>
<keyword evidence="4" id="KW-1185">Reference proteome</keyword>
<dbReference type="PANTHER" id="PTHR31661">
    <property type="entry name" value="SIMILAR TO CDNA SEQUENCE BC052040"/>
    <property type="match status" value="1"/>
</dbReference>
<dbReference type="GeneID" id="25395634"/>
<comment type="subcellular location">
    <subcellularLocation>
        <location evidence="1">Cytoplasm</location>
    </subcellularLocation>
</comment>
<name>F2KPU2_ARCVS</name>
<dbReference type="RefSeq" id="WP_013683123.1">
    <property type="nucleotide sequence ID" value="NC_015320.1"/>
</dbReference>
<keyword evidence="2" id="KW-0963">Cytoplasm</keyword>